<gene>
    <name evidence="14" type="ORF">Zmor_023713</name>
</gene>
<evidence type="ECO:0000256" key="12">
    <source>
        <dbReference type="RuleBase" id="RU000679"/>
    </source>
</evidence>
<evidence type="ECO:0000256" key="7">
    <source>
        <dbReference type="ARBA" id="ARBA00023053"/>
    </source>
</evidence>
<dbReference type="AlphaFoldDB" id="A0AA38I1I0"/>
<evidence type="ECO:0000256" key="6">
    <source>
        <dbReference type="ARBA" id="ARBA00022989"/>
    </source>
</evidence>
<dbReference type="Pfam" id="PF00858">
    <property type="entry name" value="ASC"/>
    <property type="match status" value="1"/>
</dbReference>
<proteinExistence type="inferred from homology"/>
<evidence type="ECO:0000256" key="2">
    <source>
        <dbReference type="ARBA" id="ARBA00007193"/>
    </source>
</evidence>
<evidence type="ECO:0000313" key="15">
    <source>
        <dbReference type="Proteomes" id="UP001168821"/>
    </source>
</evidence>
<comment type="caution">
    <text evidence="14">The sequence shown here is derived from an EMBL/GenBank/DDBJ whole genome shotgun (WGS) entry which is preliminary data.</text>
</comment>
<evidence type="ECO:0000256" key="8">
    <source>
        <dbReference type="ARBA" id="ARBA00023065"/>
    </source>
</evidence>
<sequence length="517" mass="60587">MRSFMKNTKIYFREYCNSTTIHGFRYFVEKRTLFEKLWWFIVFIVSLGVCVLSIYMVYEKWEQSPVIVSFANTGTPIYKIPFPAVTVCPEIKSARKKFNFTDLALKVERSKNITNLESTQFDYMSLICTSHYRDASSTFTVSEEFYDFIHAVKPMFDIENCIYQGNKLSCEEIFKPIFTEEGICYAFNMLDRSEIFRENVVHYRNYHQFFRYLANWSTEYGYTEEAGLLTYPRRALLAGAKNGFSFELTTFKEDLDYLCKDDSLQGFKVAIHSPTTFPTPSQEHFRISLNQKVVAAIQPSMITTSESVRAYDQERRRCYFQTERNLQFFKIYNTVNCDIECLTNYTLDACECVHFFMPRDNTTNICGPEKLKCTQKAERDMQTKNLKKKIEENKSKKKKKSLAHCDCLPVCTDLTYDVDTSQTDWDWLKAYTVWSDDTEFIDQMYFSSLTVYFKSDDFITSQRNEFYGPTDFLANFGGLLGLFTGVSVLSGLEILYFASVRLLCNKWLYGKWISGNE</sequence>
<comment type="subcellular location">
    <subcellularLocation>
        <location evidence="1">Membrane</location>
        <topology evidence="1">Multi-pass membrane protein</topology>
    </subcellularLocation>
</comment>
<keyword evidence="15" id="KW-1185">Reference proteome</keyword>
<keyword evidence="6 13" id="KW-1133">Transmembrane helix</keyword>
<dbReference type="PANTHER" id="PTHR11690:SF288">
    <property type="entry name" value="AMILORIDE-SENSITIVE NA+ CHANNEL-RELATED"/>
    <property type="match status" value="1"/>
</dbReference>
<dbReference type="GO" id="GO:0005886">
    <property type="term" value="C:plasma membrane"/>
    <property type="evidence" value="ECO:0007669"/>
    <property type="project" value="TreeGrafter"/>
</dbReference>
<dbReference type="Gene3D" id="1.10.287.820">
    <property type="entry name" value="Acid-sensing ion channel domain"/>
    <property type="match status" value="1"/>
</dbReference>
<reference evidence="14" key="1">
    <citation type="journal article" date="2023" name="G3 (Bethesda)">
        <title>Whole genome assemblies of Zophobas morio and Tenebrio molitor.</title>
        <authorList>
            <person name="Kaur S."/>
            <person name="Stinson S.A."/>
            <person name="diCenzo G.C."/>
        </authorList>
    </citation>
    <scope>NUCLEOTIDE SEQUENCE</scope>
    <source>
        <strain evidence="14">QUZm001</strain>
    </source>
</reference>
<evidence type="ECO:0000256" key="3">
    <source>
        <dbReference type="ARBA" id="ARBA00022448"/>
    </source>
</evidence>
<keyword evidence="3 12" id="KW-0813">Transport</keyword>
<accession>A0AA38I1I0</accession>
<comment type="similarity">
    <text evidence="2 12">Belongs to the amiloride-sensitive sodium channel (TC 1.A.6) family.</text>
</comment>
<protein>
    <submittedName>
        <fullName evidence="14">Uncharacterized protein</fullName>
    </submittedName>
</protein>
<evidence type="ECO:0000256" key="13">
    <source>
        <dbReference type="SAM" id="Phobius"/>
    </source>
</evidence>
<name>A0AA38I1I0_9CUCU</name>
<dbReference type="Proteomes" id="UP001168821">
    <property type="component" value="Unassembled WGS sequence"/>
</dbReference>
<dbReference type="EMBL" id="JALNTZ010000007">
    <property type="protein sequence ID" value="KAJ3646107.1"/>
    <property type="molecule type" value="Genomic_DNA"/>
</dbReference>
<organism evidence="14 15">
    <name type="scientific">Zophobas morio</name>
    <dbReference type="NCBI Taxonomy" id="2755281"/>
    <lineage>
        <taxon>Eukaryota</taxon>
        <taxon>Metazoa</taxon>
        <taxon>Ecdysozoa</taxon>
        <taxon>Arthropoda</taxon>
        <taxon>Hexapoda</taxon>
        <taxon>Insecta</taxon>
        <taxon>Pterygota</taxon>
        <taxon>Neoptera</taxon>
        <taxon>Endopterygota</taxon>
        <taxon>Coleoptera</taxon>
        <taxon>Polyphaga</taxon>
        <taxon>Cucujiformia</taxon>
        <taxon>Tenebrionidae</taxon>
        <taxon>Zophobas</taxon>
    </lineage>
</organism>
<evidence type="ECO:0000313" key="14">
    <source>
        <dbReference type="EMBL" id="KAJ3646107.1"/>
    </source>
</evidence>
<dbReference type="PANTHER" id="PTHR11690">
    <property type="entry name" value="AMILORIDE-SENSITIVE SODIUM CHANNEL-RELATED"/>
    <property type="match status" value="1"/>
</dbReference>
<dbReference type="InterPro" id="IPR001873">
    <property type="entry name" value="ENaC"/>
</dbReference>
<dbReference type="PRINTS" id="PR01078">
    <property type="entry name" value="AMINACHANNEL"/>
</dbReference>
<evidence type="ECO:0000256" key="1">
    <source>
        <dbReference type="ARBA" id="ARBA00004141"/>
    </source>
</evidence>
<dbReference type="Gene3D" id="1.10.287.770">
    <property type="entry name" value="YojJ-like"/>
    <property type="match status" value="1"/>
</dbReference>
<keyword evidence="11 12" id="KW-0407">Ion channel</keyword>
<evidence type="ECO:0000256" key="9">
    <source>
        <dbReference type="ARBA" id="ARBA00023136"/>
    </source>
</evidence>
<evidence type="ECO:0000256" key="4">
    <source>
        <dbReference type="ARBA" id="ARBA00022461"/>
    </source>
</evidence>
<keyword evidence="7" id="KW-0915">Sodium</keyword>
<keyword evidence="4 12" id="KW-0894">Sodium channel</keyword>
<evidence type="ECO:0000256" key="10">
    <source>
        <dbReference type="ARBA" id="ARBA00023201"/>
    </source>
</evidence>
<feature type="transmembrane region" description="Helical" evidence="13">
    <location>
        <begin position="472"/>
        <end position="498"/>
    </location>
</feature>
<dbReference type="GO" id="GO:0015280">
    <property type="term" value="F:ligand-gated sodium channel activity"/>
    <property type="evidence" value="ECO:0007669"/>
    <property type="project" value="TreeGrafter"/>
</dbReference>
<keyword evidence="8 12" id="KW-0406">Ion transport</keyword>
<keyword evidence="5 12" id="KW-0812">Transmembrane</keyword>
<keyword evidence="9 13" id="KW-0472">Membrane</keyword>
<feature type="transmembrane region" description="Helical" evidence="13">
    <location>
        <begin position="37"/>
        <end position="58"/>
    </location>
</feature>
<keyword evidence="10 12" id="KW-0739">Sodium transport</keyword>
<evidence type="ECO:0000256" key="11">
    <source>
        <dbReference type="ARBA" id="ARBA00023303"/>
    </source>
</evidence>
<evidence type="ECO:0000256" key="5">
    <source>
        <dbReference type="ARBA" id="ARBA00022692"/>
    </source>
</evidence>